<organism evidence="1 2">
    <name type="scientific">Aspergillus tubingensis (strain CBS 134.48)</name>
    <dbReference type="NCBI Taxonomy" id="767770"/>
    <lineage>
        <taxon>Eukaryota</taxon>
        <taxon>Fungi</taxon>
        <taxon>Dikarya</taxon>
        <taxon>Ascomycota</taxon>
        <taxon>Pezizomycotina</taxon>
        <taxon>Eurotiomycetes</taxon>
        <taxon>Eurotiomycetidae</taxon>
        <taxon>Eurotiales</taxon>
        <taxon>Aspergillaceae</taxon>
        <taxon>Aspergillus</taxon>
        <taxon>Aspergillus subgen. Circumdati</taxon>
    </lineage>
</organism>
<dbReference type="Proteomes" id="UP000184304">
    <property type="component" value="Unassembled WGS sequence"/>
</dbReference>
<dbReference type="VEuPathDB" id="FungiDB:ASPTUDRAFT_381681"/>
<protein>
    <submittedName>
        <fullName evidence="1">Uncharacterized protein</fullName>
    </submittedName>
</protein>
<proteinExistence type="predicted"/>
<evidence type="ECO:0000313" key="1">
    <source>
        <dbReference type="EMBL" id="OJI88658.1"/>
    </source>
</evidence>
<sequence length="177" mass="19707">MFFRFLFLSAAHTQTILIDSQSRNGQILSLVPWIDITESFEGVCPKLPAAPGARGTFLFLHQSLRGSAVVPTPPLSPPRVMVYLFVHLRTIFMTVFRPILSTRLKLRLNCSVTGLNKVASVRSTLANIGEKWSQTLQLTGQSFSYTHLLVPFIIPGIWLRFESEPGTSCFSPANKPC</sequence>
<dbReference type="AlphaFoldDB" id="A0A1L9NH84"/>
<name>A0A1L9NH84_ASPTC</name>
<keyword evidence="2" id="KW-1185">Reference proteome</keyword>
<evidence type="ECO:0000313" key="2">
    <source>
        <dbReference type="Proteomes" id="UP000184304"/>
    </source>
</evidence>
<gene>
    <name evidence="1" type="ORF">ASPTUDRAFT_381681</name>
</gene>
<dbReference type="EMBL" id="KV878179">
    <property type="protein sequence ID" value="OJI88658.1"/>
    <property type="molecule type" value="Genomic_DNA"/>
</dbReference>
<accession>A0A1L9NH84</accession>
<reference evidence="2" key="1">
    <citation type="journal article" date="2017" name="Genome Biol.">
        <title>Comparative genomics reveals high biological diversity and specific adaptations in the industrially and medically important fungal genus Aspergillus.</title>
        <authorList>
            <person name="de Vries R.P."/>
            <person name="Riley R."/>
            <person name="Wiebenga A."/>
            <person name="Aguilar-Osorio G."/>
            <person name="Amillis S."/>
            <person name="Uchima C.A."/>
            <person name="Anderluh G."/>
            <person name="Asadollahi M."/>
            <person name="Askin M."/>
            <person name="Barry K."/>
            <person name="Battaglia E."/>
            <person name="Bayram O."/>
            <person name="Benocci T."/>
            <person name="Braus-Stromeyer S.A."/>
            <person name="Caldana C."/>
            <person name="Canovas D."/>
            <person name="Cerqueira G.C."/>
            <person name="Chen F."/>
            <person name="Chen W."/>
            <person name="Choi C."/>
            <person name="Clum A."/>
            <person name="Dos Santos R.A."/>
            <person name="Damasio A.R."/>
            <person name="Diallinas G."/>
            <person name="Emri T."/>
            <person name="Fekete E."/>
            <person name="Flipphi M."/>
            <person name="Freyberg S."/>
            <person name="Gallo A."/>
            <person name="Gournas C."/>
            <person name="Habgood R."/>
            <person name="Hainaut M."/>
            <person name="Harispe M.L."/>
            <person name="Henrissat B."/>
            <person name="Hilden K.S."/>
            <person name="Hope R."/>
            <person name="Hossain A."/>
            <person name="Karabika E."/>
            <person name="Karaffa L."/>
            <person name="Karanyi Z."/>
            <person name="Krasevec N."/>
            <person name="Kuo A."/>
            <person name="Kusch H."/>
            <person name="LaButti K."/>
            <person name="Lagendijk E.L."/>
            <person name="Lapidus A."/>
            <person name="Levasseur A."/>
            <person name="Lindquist E."/>
            <person name="Lipzen A."/>
            <person name="Logrieco A.F."/>
            <person name="MacCabe A."/>
            <person name="Maekelae M.R."/>
            <person name="Malavazi I."/>
            <person name="Melin P."/>
            <person name="Meyer V."/>
            <person name="Mielnichuk N."/>
            <person name="Miskei M."/>
            <person name="Molnar A.P."/>
            <person name="Mule G."/>
            <person name="Ngan C.Y."/>
            <person name="Orejas M."/>
            <person name="Orosz E."/>
            <person name="Ouedraogo J.P."/>
            <person name="Overkamp K.M."/>
            <person name="Park H.-S."/>
            <person name="Perrone G."/>
            <person name="Piumi F."/>
            <person name="Punt P.J."/>
            <person name="Ram A.F."/>
            <person name="Ramon A."/>
            <person name="Rauscher S."/>
            <person name="Record E."/>
            <person name="Riano-Pachon D.M."/>
            <person name="Robert V."/>
            <person name="Roehrig J."/>
            <person name="Ruller R."/>
            <person name="Salamov A."/>
            <person name="Salih N.S."/>
            <person name="Samson R.A."/>
            <person name="Sandor E."/>
            <person name="Sanguinetti M."/>
            <person name="Schuetze T."/>
            <person name="Sepcic K."/>
            <person name="Shelest E."/>
            <person name="Sherlock G."/>
            <person name="Sophianopoulou V."/>
            <person name="Squina F.M."/>
            <person name="Sun H."/>
            <person name="Susca A."/>
            <person name="Todd R.B."/>
            <person name="Tsang A."/>
            <person name="Unkles S.E."/>
            <person name="van de Wiele N."/>
            <person name="van Rossen-Uffink D."/>
            <person name="Oliveira J.V."/>
            <person name="Vesth T.C."/>
            <person name="Visser J."/>
            <person name="Yu J.-H."/>
            <person name="Zhou M."/>
            <person name="Andersen M.R."/>
            <person name="Archer D.B."/>
            <person name="Baker S.E."/>
            <person name="Benoit I."/>
            <person name="Brakhage A.A."/>
            <person name="Braus G.H."/>
            <person name="Fischer R."/>
            <person name="Frisvad J.C."/>
            <person name="Goldman G.H."/>
            <person name="Houbraken J."/>
            <person name="Oakley B."/>
            <person name="Pocsi I."/>
            <person name="Scazzocchio C."/>
            <person name="Seiboth B."/>
            <person name="vanKuyk P.A."/>
            <person name="Wortman J."/>
            <person name="Dyer P.S."/>
            <person name="Grigoriev I.V."/>
        </authorList>
    </citation>
    <scope>NUCLEOTIDE SEQUENCE [LARGE SCALE GENOMIC DNA]</scope>
    <source>
        <strain evidence="2">CBS 134.48</strain>
    </source>
</reference>